<dbReference type="InterPro" id="IPR011083">
    <property type="entry name" value="Phage_tail_collar_dom"/>
</dbReference>
<organism evidence="2 3">
    <name type="scientific">Lutibacter flavus</name>
    <dbReference type="NCBI Taxonomy" id="691689"/>
    <lineage>
        <taxon>Bacteria</taxon>
        <taxon>Pseudomonadati</taxon>
        <taxon>Bacteroidota</taxon>
        <taxon>Flavobacteriia</taxon>
        <taxon>Flavobacteriales</taxon>
        <taxon>Flavobacteriaceae</taxon>
        <taxon>Lutibacter</taxon>
    </lineage>
</organism>
<accession>A0A238Z6A1</accession>
<gene>
    <name evidence="2" type="ORF">SAMN04488111_3059</name>
</gene>
<proteinExistence type="predicted"/>
<evidence type="ECO:0000259" key="1">
    <source>
        <dbReference type="Pfam" id="PF07484"/>
    </source>
</evidence>
<keyword evidence="3" id="KW-1185">Reference proteome</keyword>
<protein>
    <submittedName>
        <fullName evidence="2">Microcystin-dependent protein</fullName>
    </submittedName>
</protein>
<dbReference type="SUPFAM" id="SSF88874">
    <property type="entry name" value="Receptor-binding domain of short tail fibre protein gp12"/>
    <property type="match status" value="1"/>
</dbReference>
<dbReference type="Gene3D" id="3.90.1340.10">
    <property type="entry name" value="Phage tail collar domain"/>
    <property type="match status" value="1"/>
</dbReference>
<reference evidence="3" key="1">
    <citation type="submission" date="2017-06" db="EMBL/GenBank/DDBJ databases">
        <authorList>
            <person name="Varghese N."/>
            <person name="Submissions S."/>
        </authorList>
    </citation>
    <scope>NUCLEOTIDE SEQUENCE [LARGE SCALE GENOMIC DNA]</scope>
    <source>
        <strain evidence="3">DSM 27993</strain>
    </source>
</reference>
<dbReference type="OrthoDB" id="9810174at2"/>
<feature type="domain" description="Phage tail collar" evidence="1">
    <location>
        <begin position="7"/>
        <end position="62"/>
    </location>
</feature>
<sequence>MEPFLAQIIMFAGNFAPRGWAFCEGQILPINQNQSLYSLLGTTYGGDGRTSFALPDLRGRVPMHPGHGNGLSSRTLGQKGGTETNILNVTQLPPHNHGLRAKEEGNTDDPNGNFIAGSGTQAFGTTSDVNMNNTAITNTGNGQQVNNLQPFLCINFIIALQGTFPSRS</sequence>
<dbReference type="Proteomes" id="UP000198412">
    <property type="component" value="Unassembled WGS sequence"/>
</dbReference>
<dbReference type="Pfam" id="PF07484">
    <property type="entry name" value="Collar"/>
    <property type="match status" value="1"/>
</dbReference>
<dbReference type="InterPro" id="IPR037053">
    <property type="entry name" value="Phage_tail_collar_dom_sf"/>
</dbReference>
<evidence type="ECO:0000313" key="3">
    <source>
        <dbReference type="Proteomes" id="UP000198412"/>
    </source>
</evidence>
<name>A0A238Z6A1_9FLAO</name>
<evidence type="ECO:0000313" key="2">
    <source>
        <dbReference type="EMBL" id="SNR78333.1"/>
    </source>
</evidence>
<dbReference type="AlphaFoldDB" id="A0A238Z6A1"/>
<dbReference type="EMBL" id="FZNX01000006">
    <property type="protein sequence ID" value="SNR78333.1"/>
    <property type="molecule type" value="Genomic_DNA"/>
</dbReference>
<dbReference type="RefSeq" id="WP_089379327.1">
    <property type="nucleotide sequence ID" value="NZ_FZNX01000006.1"/>
</dbReference>